<accession>X1E7J1</accession>
<comment type="similarity">
    <text evidence="1">Belongs to the aspartate/ornithine carbamoyltransferase superfamily. OTCase family.</text>
</comment>
<evidence type="ECO:0000259" key="6">
    <source>
        <dbReference type="Pfam" id="PF02729"/>
    </source>
</evidence>
<dbReference type="GO" id="GO:0016597">
    <property type="term" value="F:amino acid binding"/>
    <property type="evidence" value="ECO:0007669"/>
    <property type="project" value="InterPro"/>
</dbReference>
<dbReference type="Gene3D" id="3.40.50.1370">
    <property type="entry name" value="Aspartate/ornithine carbamoyltransferase"/>
    <property type="match status" value="2"/>
</dbReference>
<feature type="non-terminal residue" evidence="7">
    <location>
        <position position="1"/>
    </location>
</feature>
<dbReference type="GO" id="GO:0042450">
    <property type="term" value="P:L-arginine biosynthetic process via ornithine"/>
    <property type="evidence" value="ECO:0007669"/>
    <property type="project" value="TreeGrafter"/>
</dbReference>
<dbReference type="GO" id="GO:0019240">
    <property type="term" value="P:citrulline biosynthetic process"/>
    <property type="evidence" value="ECO:0007669"/>
    <property type="project" value="TreeGrafter"/>
</dbReference>
<reference evidence="7" key="1">
    <citation type="journal article" date="2014" name="Front. Microbiol.">
        <title>High frequency of phylogenetically diverse reductive dehalogenase-homologous genes in deep subseafloor sedimentary metagenomes.</title>
        <authorList>
            <person name="Kawai M."/>
            <person name="Futagami T."/>
            <person name="Toyoda A."/>
            <person name="Takaki Y."/>
            <person name="Nishi S."/>
            <person name="Hori S."/>
            <person name="Arai W."/>
            <person name="Tsubouchi T."/>
            <person name="Morono Y."/>
            <person name="Uchiyama I."/>
            <person name="Ito T."/>
            <person name="Fujiyama A."/>
            <person name="Inagaki F."/>
            <person name="Takami H."/>
        </authorList>
    </citation>
    <scope>NUCLEOTIDE SEQUENCE</scope>
    <source>
        <strain evidence="7">Expedition CK06-06</strain>
    </source>
</reference>
<dbReference type="InterPro" id="IPR002292">
    <property type="entry name" value="Orn/put_carbamltrans"/>
</dbReference>
<dbReference type="EC" id="2.1.3.3" evidence="2"/>
<dbReference type="Pfam" id="PF00185">
    <property type="entry name" value="OTCace"/>
    <property type="match status" value="1"/>
</dbReference>
<name>X1E7J1_9ZZZZ</name>
<dbReference type="Pfam" id="PF02729">
    <property type="entry name" value="OTCace_N"/>
    <property type="match status" value="1"/>
</dbReference>
<dbReference type="PRINTS" id="PR00102">
    <property type="entry name" value="OTCASE"/>
</dbReference>
<feature type="domain" description="Aspartate/ornithine carbamoyltransferase carbamoyl-P binding" evidence="6">
    <location>
        <begin position="1"/>
        <end position="60"/>
    </location>
</feature>
<evidence type="ECO:0000256" key="3">
    <source>
        <dbReference type="ARBA" id="ARBA00022679"/>
    </source>
</evidence>
<organism evidence="7">
    <name type="scientific">marine sediment metagenome</name>
    <dbReference type="NCBI Taxonomy" id="412755"/>
    <lineage>
        <taxon>unclassified sequences</taxon>
        <taxon>metagenomes</taxon>
        <taxon>ecological metagenomes</taxon>
    </lineage>
</organism>
<keyword evidence="3" id="KW-0808">Transferase</keyword>
<evidence type="ECO:0000256" key="1">
    <source>
        <dbReference type="ARBA" id="ARBA00007805"/>
    </source>
</evidence>
<dbReference type="InterPro" id="IPR006132">
    <property type="entry name" value="Asp/Orn_carbamoyltranf_P-bd"/>
</dbReference>
<protein>
    <recommendedName>
        <fullName evidence="2">ornithine carbamoyltransferase</fullName>
        <ecNumber evidence="2">2.1.3.3</ecNumber>
    </recommendedName>
</protein>
<evidence type="ECO:0000256" key="2">
    <source>
        <dbReference type="ARBA" id="ARBA00013007"/>
    </source>
</evidence>
<proteinExistence type="inferred from homology"/>
<comment type="caution">
    <text evidence="7">The sequence shown here is derived from an EMBL/GenBank/DDBJ whole genome shotgun (WGS) entry which is preliminary data.</text>
</comment>
<gene>
    <name evidence="7" type="ORF">S03H2_00777</name>
</gene>
<dbReference type="EMBL" id="BARU01000184">
    <property type="protein sequence ID" value="GAH28537.1"/>
    <property type="molecule type" value="Genomic_DNA"/>
</dbReference>
<dbReference type="GO" id="GO:0004585">
    <property type="term" value="F:ornithine carbamoyltransferase activity"/>
    <property type="evidence" value="ECO:0007669"/>
    <property type="project" value="UniProtKB-EC"/>
</dbReference>
<sequence>ESMEDTAKVLGRYYDGIEFRGFKQESVDILGKYSGVPVWNGLTDKYHPTQVLADLMTVQENVKKPLEKVVFTYIGDGRNNMANSLLIGGSIMGMDVRIISPKSLLPEENLIKEAKQIANGSGVRITIIDDINFGLKDADVIYTDVWVYNFNIL</sequence>
<evidence type="ECO:0000256" key="4">
    <source>
        <dbReference type="ARBA" id="ARBA00048772"/>
    </source>
</evidence>
<evidence type="ECO:0000313" key="7">
    <source>
        <dbReference type="EMBL" id="GAH28537.1"/>
    </source>
</evidence>
<comment type="catalytic activity">
    <reaction evidence="4">
        <text>carbamoyl phosphate + L-ornithine = L-citrulline + phosphate + H(+)</text>
        <dbReference type="Rhea" id="RHEA:19513"/>
        <dbReference type="ChEBI" id="CHEBI:15378"/>
        <dbReference type="ChEBI" id="CHEBI:43474"/>
        <dbReference type="ChEBI" id="CHEBI:46911"/>
        <dbReference type="ChEBI" id="CHEBI:57743"/>
        <dbReference type="ChEBI" id="CHEBI:58228"/>
        <dbReference type="EC" id="2.1.3.3"/>
    </reaction>
</comment>
<dbReference type="AlphaFoldDB" id="X1E7J1"/>
<dbReference type="InterPro" id="IPR006131">
    <property type="entry name" value="Asp_carbamoyltransf_Asp/Orn-bd"/>
</dbReference>
<dbReference type="PANTHER" id="PTHR45753:SF2">
    <property type="entry name" value="ORNITHINE CARBAMOYLTRANSFERASE"/>
    <property type="match status" value="1"/>
</dbReference>
<dbReference type="InterPro" id="IPR036901">
    <property type="entry name" value="Asp/Orn_carbamoylTrfase_sf"/>
</dbReference>
<dbReference type="PANTHER" id="PTHR45753">
    <property type="entry name" value="ORNITHINE CARBAMOYLTRANSFERASE, MITOCHONDRIAL"/>
    <property type="match status" value="1"/>
</dbReference>
<feature type="domain" description="Aspartate/ornithine carbamoyltransferase Asp/Orn-binding" evidence="5">
    <location>
        <begin position="69"/>
        <end position="147"/>
    </location>
</feature>
<dbReference type="SUPFAM" id="SSF53671">
    <property type="entry name" value="Aspartate/ornithine carbamoyltransferase"/>
    <property type="match status" value="1"/>
</dbReference>
<evidence type="ECO:0000259" key="5">
    <source>
        <dbReference type="Pfam" id="PF00185"/>
    </source>
</evidence>